<evidence type="ECO:0000256" key="8">
    <source>
        <dbReference type="ARBA" id="ARBA00023306"/>
    </source>
</evidence>
<evidence type="ECO:0000256" key="11">
    <source>
        <dbReference type="ARBA" id="ARBA00047527"/>
    </source>
</evidence>
<evidence type="ECO:0000256" key="1">
    <source>
        <dbReference type="ARBA" id="ARBA00004496"/>
    </source>
</evidence>
<dbReference type="CDD" id="cd01555">
    <property type="entry name" value="UdpNAET"/>
    <property type="match status" value="1"/>
</dbReference>
<protein>
    <recommendedName>
        <fullName evidence="12">UDP-N-acetylglucosamine 1-carboxyvinyltransferase</fullName>
        <ecNumber evidence="12">2.5.1.7</ecNumber>
    </recommendedName>
    <alternativeName>
        <fullName evidence="12">Enoylpyruvate transferase</fullName>
    </alternativeName>
    <alternativeName>
        <fullName evidence="12">UDP-N-acetylglucosamine enolpyruvyl transferase</fullName>
        <shortName evidence="12">EPT</shortName>
    </alternativeName>
</protein>
<dbReference type="GO" id="GO:0019277">
    <property type="term" value="P:UDP-N-acetylgalactosamine biosynthetic process"/>
    <property type="evidence" value="ECO:0007669"/>
    <property type="project" value="InterPro"/>
</dbReference>
<name>A0A858BVX2_9FIRM</name>
<dbReference type="GO" id="GO:0005737">
    <property type="term" value="C:cytoplasm"/>
    <property type="evidence" value="ECO:0007669"/>
    <property type="project" value="UniProtKB-SubCell"/>
</dbReference>
<evidence type="ECO:0000256" key="7">
    <source>
        <dbReference type="ARBA" id="ARBA00022984"/>
    </source>
</evidence>
<sequence>MESYHIRGGHKISGECCVKGAKNAALPILASTILSGAECQLSNIPEITDVCSMKKILDELGCKTDTSGETVIVDSRGLMTDTISLERMREMRSSVFLLGALLGRCGSAVISQPGGCNIGSRPIDLHLYALKKLGAEIFETEGVILCKASKLRGADIHFSFPSVGATENAIMAAATAEGHTVLHNCAMEPEITDLQDFLNACGAQISGAGTKTIHIWGRQALHGCSYRIIPDRIESGTYLAAAAATGGQITLQHAQAAHLESILQKLIETGCEIGVKEDKIYLKAPKRLKPLSRLVTGPYPAFPTDLQSPFLTMLTQAEGKSAVEETIFENRFAFTEELRKMGAQITVEGNRAAVEGIGGLQGCHIQATDLRGGASLVIAGLMAQGETILEGIEHIERGYADFSQTLRGLGADIRKTHGG</sequence>
<evidence type="ECO:0000256" key="12">
    <source>
        <dbReference type="HAMAP-Rule" id="MF_00111"/>
    </source>
</evidence>
<reference evidence="14 15" key="1">
    <citation type="submission" date="2020-02" db="EMBL/GenBank/DDBJ databases">
        <authorList>
            <person name="Kim Y.B."/>
            <person name="Roh S.W."/>
        </authorList>
    </citation>
    <scope>NUCLEOTIDE SEQUENCE [LARGE SCALE GENOMIC DNA]</scope>
    <source>
        <strain evidence="14 15">DSM 103574</strain>
    </source>
</reference>
<gene>
    <name evidence="12 14" type="primary">murA</name>
    <name evidence="14" type="ORF">Ami103574_12675</name>
</gene>
<comment type="similarity">
    <text evidence="10 12">Belongs to the EPSP synthase family. MurA subfamily.</text>
</comment>
<dbReference type="KEGG" id="abut:Ami103574_12675"/>
<dbReference type="AlphaFoldDB" id="A0A858BVX2"/>
<dbReference type="InterPro" id="IPR001986">
    <property type="entry name" value="Enolpyruvate_Tfrase_dom"/>
</dbReference>
<feature type="active site" description="Proton donor" evidence="12">
    <location>
        <position position="116"/>
    </location>
</feature>
<keyword evidence="9 12" id="KW-0961">Cell wall biogenesis/degradation</keyword>
<keyword evidence="6 12" id="KW-0133">Cell shape</keyword>
<feature type="binding site" evidence="12">
    <location>
        <begin position="22"/>
        <end position="23"/>
    </location>
    <ligand>
        <name>phosphoenolpyruvate</name>
        <dbReference type="ChEBI" id="CHEBI:58702"/>
    </ligand>
</feature>
<dbReference type="RefSeq" id="WP_163067333.1">
    <property type="nucleotide sequence ID" value="NZ_CP048649.1"/>
</dbReference>
<feature type="binding site" evidence="12">
    <location>
        <position position="327"/>
    </location>
    <ligand>
        <name>UDP-N-acetyl-alpha-D-glucosamine</name>
        <dbReference type="ChEBI" id="CHEBI:57705"/>
    </ligand>
</feature>
<dbReference type="EC" id="2.5.1.7" evidence="12"/>
<comment type="function">
    <text evidence="12">Cell wall formation. Adds enolpyruvyl to UDP-N-acetylglucosamine.</text>
</comment>
<evidence type="ECO:0000313" key="14">
    <source>
        <dbReference type="EMBL" id="QIB70093.1"/>
    </source>
</evidence>
<keyword evidence="8 12" id="KW-0131">Cell cycle</keyword>
<dbReference type="PANTHER" id="PTHR43783">
    <property type="entry name" value="UDP-N-ACETYLGLUCOSAMINE 1-CARBOXYVINYLTRANSFERASE"/>
    <property type="match status" value="1"/>
</dbReference>
<feature type="binding site" evidence="12">
    <location>
        <begin position="121"/>
        <end position="125"/>
    </location>
    <ligand>
        <name>UDP-N-acetyl-alpha-D-glucosamine</name>
        <dbReference type="ChEBI" id="CHEBI:57705"/>
    </ligand>
</feature>
<proteinExistence type="inferred from homology"/>
<feature type="binding site" evidence="12">
    <location>
        <position position="92"/>
    </location>
    <ligand>
        <name>UDP-N-acetyl-alpha-D-glucosamine</name>
        <dbReference type="ChEBI" id="CHEBI:57705"/>
    </ligand>
</feature>
<dbReference type="HAMAP" id="MF_00111">
    <property type="entry name" value="MurA"/>
    <property type="match status" value="1"/>
</dbReference>
<evidence type="ECO:0000259" key="13">
    <source>
        <dbReference type="Pfam" id="PF00275"/>
    </source>
</evidence>
<dbReference type="EMBL" id="CP048649">
    <property type="protein sequence ID" value="QIB70093.1"/>
    <property type="molecule type" value="Genomic_DNA"/>
</dbReference>
<evidence type="ECO:0000256" key="6">
    <source>
        <dbReference type="ARBA" id="ARBA00022960"/>
    </source>
</evidence>
<feature type="binding site" evidence="12">
    <location>
        <position position="305"/>
    </location>
    <ligand>
        <name>UDP-N-acetyl-alpha-D-glucosamine</name>
        <dbReference type="ChEBI" id="CHEBI:57705"/>
    </ligand>
</feature>
<feature type="domain" description="Enolpyruvate transferase" evidence="13">
    <location>
        <begin position="7"/>
        <end position="406"/>
    </location>
</feature>
<dbReference type="GO" id="GO:0008360">
    <property type="term" value="P:regulation of cell shape"/>
    <property type="evidence" value="ECO:0007669"/>
    <property type="project" value="UniProtKB-KW"/>
</dbReference>
<dbReference type="InterPro" id="IPR013792">
    <property type="entry name" value="RNA3'P_cycl/enolpyr_Trfase_a/b"/>
</dbReference>
<dbReference type="GO" id="GO:0071555">
    <property type="term" value="P:cell wall organization"/>
    <property type="evidence" value="ECO:0007669"/>
    <property type="project" value="UniProtKB-KW"/>
</dbReference>
<keyword evidence="5 12" id="KW-0808">Transferase</keyword>
<dbReference type="NCBIfam" id="TIGR01072">
    <property type="entry name" value="murA"/>
    <property type="match status" value="1"/>
</dbReference>
<dbReference type="InterPro" id="IPR036968">
    <property type="entry name" value="Enolpyruvate_Tfrase_sf"/>
</dbReference>
<feature type="modified residue" description="2-(S-cysteinyl)pyruvic acid O-phosphothioketal" evidence="12">
    <location>
        <position position="116"/>
    </location>
</feature>
<dbReference type="Proteomes" id="UP000466848">
    <property type="component" value="Chromosome"/>
</dbReference>
<comment type="pathway">
    <text evidence="2 12">Cell wall biogenesis; peptidoglycan biosynthesis.</text>
</comment>
<dbReference type="GO" id="GO:0009252">
    <property type="term" value="P:peptidoglycan biosynthetic process"/>
    <property type="evidence" value="ECO:0007669"/>
    <property type="project" value="UniProtKB-UniRule"/>
</dbReference>
<comment type="subcellular location">
    <subcellularLocation>
        <location evidence="1 12">Cytoplasm</location>
    </subcellularLocation>
</comment>
<dbReference type="SUPFAM" id="SSF55205">
    <property type="entry name" value="EPT/RTPC-like"/>
    <property type="match status" value="1"/>
</dbReference>
<dbReference type="UniPathway" id="UPA00219"/>
<organism evidence="14 15">
    <name type="scientific">Aminipila butyrica</name>
    <dbReference type="NCBI Taxonomy" id="433296"/>
    <lineage>
        <taxon>Bacteria</taxon>
        <taxon>Bacillati</taxon>
        <taxon>Bacillota</taxon>
        <taxon>Clostridia</taxon>
        <taxon>Peptostreptococcales</taxon>
        <taxon>Anaerovoracaceae</taxon>
        <taxon>Aminipila</taxon>
    </lineage>
</organism>
<keyword evidence="3 12" id="KW-0963">Cytoplasm</keyword>
<dbReference type="GO" id="GO:0008760">
    <property type="term" value="F:UDP-N-acetylglucosamine 1-carboxyvinyltransferase activity"/>
    <property type="evidence" value="ECO:0007669"/>
    <property type="project" value="UniProtKB-UniRule"/>
</dbReference>
<dbReference type="PANTHER" id="PTHR43783:SF1">
    <property type="entry name" value="UDP-N-ACETYLGLUCOSAMINE 1-CARBOXYVINYLTRANSFERASE"/>
    <property type="match status" value="1"/>
</dbReference>
<accession>A0A858BVX2</accession>
<dbReference type="InterPro" id="IPR050068">
    <property type="entry name" value="MurA_subfamily"/>
</dbReference>
<dbReference type="Pfam" id="PF00275">
    <property type="entry name" value="EPSP_synthase"/>
    <property type="match status" value="1"/>
</dbReference>
<comment type="catalytic activity">
    <reaction evidence="11 12">
        <text>phosphoenolpyruvate + UDP-N-acetyl-alpha-D-glucosamine = UDP-N-acetyl-3-O-(1-carboxyvinyl)-alpha-D-glucosamine + phosphate</text>
        <dbReference type="Rhea" id="RHEA:18681"/>
        <dbReference type="ChEBI" id="CHEBI:43474"/>
        <dbReference type="ChEBI" id="CHEBI:57705"/>
        <dbReference type="ChEBI" id="CHEBI:58702"/>
        <dbReference type="ChEBI" id="CHEBI:68483"/>
        <dbReference type="EC" id="2.5.1.7"/>
    </reaction>
</comment>
<keyword evidence="7 12" id="KW-0573">Peptidoglycan synthesis</keyword>
<dbReference type="InterPro" id="IPR005750">
    <property type="entry name" value="UDP_GlcNAc_COvinyl_MurA"/>
</dbReference>
<evidence type="ECO:0000256" key="5">
    <source>
        <dbReference type="ARBA" id="ARBA00022679"/>
    </source>
</evidence>
<keyword evidence="12" id="KW-0670">Pyruvate</keyword>
<evidence type="ECO:0000256" key="10">
    <source>
        <dbReference type="ARBA" id="ARBA00038367"/>
    </source>
</evidence>
<evidence type="ECO:0000313" key="15">
    <source>
        <dbReference type="Proteomes" id="UP000466848"/>
    </source>
</evidence>
<evidence type="ECO:0000256" key="4">
    <source>
        <dbReference type="ARBA" id="ARBA00022618"/>
    </source>
</evidence>
<comment type="caution">
    <text evidence="12">Lacks conserved residue(s) required for the propagation of feature annotation.</text>
</comment>
<dbReference type="NCBIfam" id="NF006873">
    <property type="entry name" value="PRK09369.1"/>
    <property type="match status" value="1"/>
</dbReference>
<evidence type="ECO:0000256" key="9">
    <source>
        <dbReference type="ARBA" id="ARBA00023316"/>
    </source>
</evidence>
<keyword evidence="15" id="KW-1185">Reference proteome</keyword>
<evidence type="ECO:0000256" key="2">
    <source>
        <dbReference type="ARBA" id="ARBA00004752"/>
    </source>
</evidence>
<dbReference type="GO" id="GO:0051301">
    <property type="term" value="P:cell division"/>
    <property type="evidence" value="ECO:0007669"/>
    <property type="project" value="UniProtKB-KW"/>
</dbReference>
<evidence type="ECO:0000256" key="3">
    <source>
        <dbReference type="ARBA" id="ARBA00022490"/>
    </source>
</evidence>
<dbReference type="Gene3D" id="3.65.10.10">
    <property type="entry name" value="Enolpyruvate transferase domain"/>
    <property type="match status" value="2"/>
</dbReference>
<keyword evidence="4 12" id="KW-0132">Cell division</keyword>